<feature type="region of interest" description="Disordered" evidence="1">
    <location>
        <begin position="960"/>
        <end position="1094"/>
    </location>
</feature>
<feature type="compositionally biased region" description="Polar residues" evidence="1">
    <location>
        <begin position="289"/>
        <end position="298"/>
    </location>
</feature>
<feature type="compositionally biased region" description="Low complexity" evidence="1">
    <location>
        <begin position="472"/>
        <end position="487"/>
    </location>
</feature>
<feature type="compositionally biased region" description="Low complexity" evidence="1">
    <location>
        <begin position="7"/>
        <end position="16"/>
    </location>
</feature>
<evidence type="ECO:0000256" key="1">
    <source>
        <dbReference type="SAM" id="MobiDB-lite"/>
    </source>
</evidence>
<feature type="region of interest" description="Disordered" evidence="1">
    <location>
        <begin position="613"/>
        <end position="745"/>
    </location>
</feature>
<evidence type="ECO:0000313" key="3">
    <source>
        <dbReference type="Proteomes" id="UP001189429"/>
    </source>
</evidence>
<proteinExistence type="predicted"/>
<organism evidence="2 3">
    <name type="scientific">Prorocentrum cordatum</name>
    <dbReference type="NCBI Taxonomy" id="2364126"/>
    <lineage>
        <taxon>Eukaryota</taxon>
        <taxon>Sar</taxon>
        <taxon>Alveolata</taxon>
        <taxon>Dinophyceae</taxon>
        <taxon>Prorocentrales</taxon>
        <taxon>Prorocentraceae</taxon>
        <taxon>Prorocentrum</taxon>
    </lineage>
</organism>
<feature type="compositionally biased region" description="Basic and acidic residues" evidence="1">
    <location>
        <begin position="1177"/>
        <end position="1189"/>
    </location>
</feature>
<feature type="compositionally biased region" description="Low complexity" evidence="1">
    <location>
        <begin position="722"/>
        <end position="741"/>
    </location>
</feature>
<feature type="compositionally biased region" description="Polar residues" evidence="1">
    <location>
        <begin position="803"/>
        <end position="812"/>
    </location>
</feature>
<dbReference type="Proteomes" id="UP001189429">
    <property type="component" value="Unassembled WGS sequence"/>
</dbReference>
<gene>
    <name evidence="2" type="ORF">PCOR1329_LOCUS12339</name>
</gene>
<dbReference type="EMBL" id="CAUYUJ010003594">
    <property type="protein sequence ID" value="CAK0805937.1"/>
    <property type="molecule type" value="Genomic_DNA"/>
</dbReference>
<feature type="compositionally biased region" description="Basic and acidic residues" evidence="1">
    <location>
        <begin position="875"/>
        <end position="889"/>
    </location>
</feature>
<feature type="compositionally biased region" description="Basic and acidic residues" evidence="1">
    <location>
        <begin position="512"/>
        <end position="522"/>
    </location>
</feature>
<feature type="compositionally biased region" description="Polar residues" evidence="1">
    <location>
        <begin position="629"/>
        <end position="643"/>
    </location>
</feature>
<feature type="compositionally biased region" description="Polar residues" evidence="1">
    <location>
        <begin position="1143"/>
        <end position="1157"/>
    </location>
</feature>
<accession>A0ABN9QPQ4</accession>
<feature type="compositionally biased region" description="Basic and acidic residues" evidence="1">
    <location>
        <begin position="194"/>
        <end position="207"/>
    </location>
</feature>
<feature type="region of interest" description="Disordered" evidence="1">
    <location>
        <begin position="446"/>
        <end position="580"/>
    </location>
</feature>
<comment type="caution">
    <text evidence="2">The sequence shown here is derived from an EMBL/GenBank/DDBJ whole genome shotgun (WGS) entry which is preliminary data.</text>
</comment>
<feature type="compositionally biased region" description="Low complexity" evidence="1">
    <location>
        <begin position="160"/>
        <end position="170"/>
    </location>
</feature>
<feature type="compositionally biased region" description="Polar residues" evidence="1">
    <location>
        <begin position="488"/>
        <end position="498"/>
    </location>
</feature>
<sequence length="1221" mass="127218">MAENGTAEAAVEQEAANQSDAGAAKERRGGRGRRRRRGQEPERLRGGVVGPADHVVAEPAVELPAEEQKPADEQESIWTTMQRTADEQATVADSKFEGSSKLCKAWCAFGLQPWNVKCGLSECAACASCKTLPGEASPDSEEPKQTEEPGAASEQEGRPEAAQVPAEAAVTPLAASEQEAATQGDAAQEQGSAEEPREQKPSEEQRLAEAATQEPAEGQEPAEEQATSADSKSCKMWCMFGLQPWNTKCGLSECSACLRCKSLSGTTSQGSEEPRQPEEQSSAGEQEAPSHNDTNQPPMSEPDVEEALNPAAGAEETQPQVGEAKPAASGSEEPGAAEVTQPIEIDEADIENSLDPSEQEDQSRADEQKPAEKEQSLGAQSSSEAGVQGSAEAVAATPAEEQLDEELAAAAGSKTAGGPRACKMSCKLGLRQWKTKCALTECAGCLRCSGLPGTTSRDPEEAEQAEKQGPSGEQEAADQGDAAQEQGSSQEPQATQGSDAGAAQVSDDAAEAELRPLEDQKSAEPAVQSPAEEQMPLEAQGSGSAEGQEPAEASVEKPAEEQEPTEESVAAAGSKSEGSPAECKMWCMFGLQPWNTKCGLSECSACLRCKDLSGATSQGSEEPRHPEEQSSAGEQEAPSQGDDSNAADAEESLKPAASAEEAQPLKEEAKPEAAKEGPTAADATDTTEDEEDMEKSLAPPAQEQGSAEEPREQKPSEEQRLAEAATQEPAEGQEPAEEQATSADSKSCKMWCMFGLQPWNTKCGLSECSACLRCKSLSGTTSQGSEEPRQPEEQSSAGEQEAPSHNDTNQPPMSEPDVEEALNPAAGAEETQPQVGEAKPAASGSEEPGAAEVTQPIEIDEADIENSLVPSEQEDQSRADEQKPAEKEQSLGAQSSSEAGVQGSAEAVAATPAEEQLDEELAAAAGSKTAGGPRACKMSCKLGLRQWKTKCALTECAGCLRCSGLPGTTSRDPEEAEQAEKQGPSGEQEAADQGDAAQEQGSSQEPQATQGSDAGAAQVSDDAAEAELRPLEDQKSAEPAVQSPAEEQMPLEAQGSGSAEGQEPAEASVEKPAEEQEPTEESVAAAGSKSEGSPAECKMWCMFGLQPWNTKCGLSECSACLRCKDLSGATSQGSEEPRHPEEQSSAGEQEAPSQGDDSNAADAEESLKPAASAEEAQPLKEEAKPEAAKEGPTAADATDTTEDEEDMEKSLAPPEVLATGM</sequence>
<feature type="compositionally biased region" description="Low complexity" evidence="1">
    <location>
        <begin position="840"/>
        <end position="852"/>
    </location>
</feature>
<feature type="region of interest" description="Disordered" evidence="1">
    <location>
        <begin position="130"/>
        <end position="231"/>
    </location>
</feature>
<feature type="region of interest" description="Disordered" evidence="1">
    <location>
        <begin position="1"/>
        <end position="97"/>
    </location>
</feature>
<feature type="compositionally biased region" description="Basic and acidic residues" evidence="1">
    <location>
        <begin position="361"/>
        <end position="375"/>
    </location>
</feature>
<feature type="region of interest" description="Disordered" evidence="1">
    <location>
        <begin position="1127"/>
        <end position="1221"/>
    </location>
</feature>
<feature type="compositionally biased region" description="Basic and acidic residues" evidence="1">
    <location>
        <begin position="663"/>
        <end position="675"/>
    </location>
</feature>
<feature type="compositionally biased region" description="Basic and acidic residues" evidence="1">
    <location>
        <begin position="1026"/>
        <end position="1036"/>
    </location>
</feature>
<feature type="compositionally biased region" description="Basic and acidic residues" evidence="1">
    <location>
        <begin position="708"/>
        <end position="721"/>
    </location>
</feature>
<name>A0ABN9QPQ4_9DINO</name>
<feature type="compositionally biased region" description="Low complexity" evidence="1">
    <location>
        <begin position="208"/>
        <end position="227"/>
    </location>
</feature>
<feature type="compositionally biased region" description="Low complexity" evidence="1">
    <location>
        <begin position="986"/>
        <end position="1001"/>
    </location>
</feature>
<feature type="region of interest" description="Disordered" evidence="1">
    <location>
        <begin position="777"/>
        <end position="935"/>
    </location>
</feature>
<protein>
    <submittedName>
        <fullName evidence="2">Uncharacterized protein</fullName>
    </submittedName>
</protein>
<feature type="region of interest" description="Disordered" evidence="1">
    <location>
        <begin position="263"/>
        <end position="421"/>
    </location>
</feature>
<keyword evidence="3" id="KW-1185">Reference proteome</keyword>
<feature type="compositionally biased region" description="Low complexity" evidence="1">
    <location>
        <begin position="326"/>
        <end position="338"/>
    </location>
</feature>
<feature type="compositionally biased region" description="Acidic residues" evidence="1">
    <location>
        <begin position="344"/>
        <end position="360"/>
    </location>
</feature>
<reference evidence="2" key="1">
    <citation type="submission" date="2023-10" db="EMBL/GenBank/DDBJ databases">
        <authorList>
            <person name="Chen Y."/>
            <person name="Shah S."/>
            <person name="Dougan E. K."/>
            <person name="Thang M."/>
            <person name="Chan C."/>
        </authorList>
    </citation>
    <scope>NUCLEOTIDE SEQUENCE [LARGE SCALE GENOMIC DNA]</scope>
</reference>
<evidence type="ECO:0000313" key="2">
    <source>
        <dbReference type="EMBL" id="CAK0805937.1"/>
    </source>
</evidence>
<feature type="compositionally biased region" description="Polar residues" evidence="1">
    <location>
        <begin position="1002"/>
        <end position="1012"/>
    </location>
</feature>